<dbReference type="PANTHER" id="PTHR12137:SF54">
    <property type="entry name" value="CARBOHYDRATE SULFOTRANSFERASE"/>
    <property type="match status" value="1"/>
</dbReference>
<reference evidence="10 11" key="1">
    <citation type="journal article" date="2015" name="Plant Cell">
        <title>Oil accumulation by the oleaginous diatom Fistulifera solaris as revealed by the genome and transcriptome.</title>
        <authorList>
            <person name="Tanaka T."/>
            <person name="Maeda Y."/>
            <person name="Veluchamy A."/>
            <person name="Tanaka M."/>
            <person name="Abida H."/>
            <person name="Marechal E."/>
            <person name="Bowler C."/>
            <person name="Muto M."/>
            <person name="Sunaga Y."/>
            <person name="Tanaka M."/>
            <person name="Yoshino T."/>
            <person name="Taniguchi T."/>
            <person name="Fukuda Y."/>
            <person name="Nemoto M."/>
            <person name="Matsumoto M."/>
            <person name="Wong P.S."/>
            <person name="Aburatani S."/>
            <person name="Fujibuchi W."/>
        </authorList>
    </citation>
    <scope>NUCLEOTIDE SEQUENCE [LARGE SCALE GENOMIC DNA]</scope>
    <source>
        <strain evidence="10 11">JPCC DA0580</strain>
    </source>
</reference>
<comment type="similarity">
    <text evidence="2">Belongs to the sulfotransferase 2 family.</text>
</comment>
<evidence type="ECO:0000256" key="5">
    <source>
        <dbReference type="ARBA" id="ARBA00022989"/>
    </source>
</evidence>
<evidence type="ECO:0000256" key="1">
    <source>
        <dbReference type="ARBA" id="ARBA00004323"/>
    </source>
</evidence>
<dbReference type="InParanoid" id="A0A1Z5KGR8"/>
<dbReference type="GO" id="GO:0000139">
    <property type="term" value="C:Golgi membrane"/>
    <property type="evidence" value="ECO:0007669"/>
    <property type="project" value="UniProtKB-SubCell"/>
</dbReference>
<comment type="caution">
    <text evidence="10">The sequence shown here is derived from an EMBL/GenBank/DDBJ whole genome shotgun (WGS) entry which is preliminary data.</text>
</comment>
<dbReference type="GO" id="GO:0016051">
    <property type="term" value="P:carbohydrate biosynthetic process"/>
    <property type="evidence" value="ECO:0007669"/>
    <property type="project" value="InterPro"/>
</dbReference>
<dbReference type="GO" id="GO:0008146">
    <property type="term" value="F:sulfotransferase activity"/>
    <property type="evidence" value="ECO:0007669"/>
    <property type="project" value="InterPro"/>
</dbReference>
<organism evidence="10 11">
    <name type="scientific">Fistulifera solaris</name>
    <name type="common">Oleaginous diatom</name>
    <dbReference type="NCBI Taxonomy" id="1519565"/>
    <lineage>
        <taxon>Eukaryota</taxon>
        <taxon>Sar</taxon>
        <taxon>Stramenopiles</taxon>
        <taxon>Ochrophyta</taxon>
        <taxon>Bacillariophyta</taxon>
        <taxon>Bacillariophyceae</taxon>
        <taxon>Bacillariophycidae</taxon>
        <taxon>Naviculales</taxon>
        <taxon>Naviculaceae</taxon>
        <taxon>Fistulifera</taxon>
    </lineage>
</organism>
<keyword evidence="11" id="KW-1185">Reference proteome</keyword>
<protein>
    <recommendedName>
        <fullName evidence="12">Sulfotransferase domain-containing protein</fullName>
    </recommendedName>
</protein>
<keyword evidence="9" id="KW-0732">Signal</keyword>
<name>A0A1Z5KGR8_FISSO</name>
<sequence length="323" mass="37588">MPRSIRCGLFRYPARFSLGMWGLLFMSCLSRLGNHHLQTPCGSTRNIVARKEAPSQTNDARDHLLVDYGDYIYKKGSWDGAPVVIEDFKLVFFTSAKVGCTVWKQLFRRMMGIPDWKAEQTPDLLPWNSELNGLKYLYDYDRETASMMMTNPEWTRAIFVRDPKERFLSAYLDKAFHKSFVDRNCCPFKMTCAAEARKSAKHFLELIKTCENPHWMPQSSRMEEKYWPFINFVGYMEHLSEDGERLLRQIGAWETYGAWGWGPTGKDSVFQSQEGGGGRAHATGARNKLKQYISQELEAELDSFYEKDYSNPFLRFENIALYR</sequence>
<dbReference type="EMBL" id="BDSP01000223">
    <property type="protein sequence ID" value="GAX25292.1"/>
    <property type="molecule type" value="Genomic_DNA"/>
</dbReference>
<dbReference type="Pfam" id="PF03567">
    <property type="entry name" value="Sulfotransfer_2"/>
    <property type="match status" value="1"/>
</dbReference>
<dbReference type="Proteomes" id="UP000198406">
    <property type="component" value="Unassembled WGS sequence"/>
</dbReference>
<keyword evidence="7" id="KW-0472">Membrane</keyword>
<keyword evidence="3" id="KW-0808">Transferase</keyword>
<evidence type="ECO:0008006" key="12">
    <source>
        <dbReference type="Google" id="ProtNLM"/>
    </source>
</evidence>
<keyword evidence="4" id="KW-0812">Transmembrane</keyword>
<evidence type="ECO:0000313" key="10">
    <source>
        <dbReference type="EMBL" id="GAX25292.1"/>
    </source>
</evidence>
<evidence type="ECO:0000256" key="8">
    <source>
        <dbReference type="ARBA" id="ARBA00023180"/>
    </source>
</evidence>
<dbReference type="PANTHER" id="PTHR12137">
    <property type="entry name" value="CARBOHYDRATE SULFOTRANSFERASE"/>
    <property type="match status" value="1"/>
</dbReference>
<comment type="subcellular location">
    <subcellularLocation>
        <location evidence="1">Golgi apparatus membrane</location>
        <topology evidence="1">Single-pass type II membrane protein</topology>
    </subcellularLocation>
</comment>
<evidence type="ECO:0000256" key="2">
    <source>
        <dbReference type="ARBA" id="ARBA00006339"/>
    </source>
</evidence>
<keyword evidence="8" id="KW-0325">Glycoprotein</keyword>
<dbReference type="PROSITE" id="PS51257">
    <property type="entry name" value="PROKAR_LIPOPROTEIN"/>
    <property type="match status" value="1"/>
</dbReference>
<feature type="signal peptide" evidence="9">
    <location>
        <begin position="1"/>
        <end position="30"/>
    </location>
</feature>
<proteinExistence type="inferred from homology"/>
<dbReference type="InterPro" id="IPR018011">
    <property type="entry name" value="Carb_sulfotrans_8-10"/>
</dbReference>
<dbReference type="AlphaFoldDB" id="A0A1Z5KGR8"/>
<evidence type="ECO:0000256" key="7">
    <source>
        <dbReference type="ARBA" id="ARBA00023136"/>
    </source>
</evidence>
<keyword evidence="5" id="KW-1133">Transmembrane helix</keyword>
<accession>A0A1Z5KGR8</accession>
<feature type="chain" id="PRO_5011966988" description="Sulfotransferase domain-containing protein" evidence="9">
    <location>
        <begin position="31"/>
        <end position="323"/>
    </location>
</feature>
<evidence type="ECO:0000256" key="9">
    <source>
        <dbReference type="SAM" id="SignalP"/>
    </source>
</evidence>
<gene>
    <name evidence="10" type="ORF">FisN_5Lu384</name>
</gene>
<evidence type="ECO:0000313" key="11">
    <source>
        <dbReference type="Proteomes" id="UP000198406"/>
    </source>
</evidence>
<evidence type="ECO:0000256" key="4">
    <source>
        <dbReference type="ARBA" id="ARBA00022692"/>
    </source>
</evidence>
<dbReference type="InterPro" id="IPR005331">
    <property type="entry name" value="Sulfotransferase"/>
</dbReference>
<evidence type="ECO:0000256" key="3">
    <source>
        <dbReference type="ARBA" id="ARBA00022679"/>
    </source>
</evidence>
<keyword evidence="6" id="KW-0333">Golgi apparatus</keyword>
<dbReference type="OrthoDB" id="206904at2759"/>
<evidence type="ECO:0000256" key="6">
    <source>
        <dbReference type="ARBA" id="ARBA00023034"/>
    </source>
</evidence>